<organism evidence="2 3">
    <name type="scientific">Herbaspirillum robiniae</name>
    <dbReference type="NCBI Taxonomy" id="2014887"/>
    <lineage>
        <taxon>Bacteria</taxon>
        <taxon>Pseudomonadati</taxon>
        <taxon>Pseudomonadota</taxon>
        <taxon>Betaproteobacteria</taxon>
        <taxon>Burkholderiales</taxon>
        <taxon>Oxalobacteraceae</taxon>
        <taxon>Herbaspirillum</taxon>
    </lineage>
</organism>
<dbReference type="RefSeq" id="WP_088752396.1">
    <property type="nucleotide sequence ID" value="NZ_NJGU01000013.1"/>
</dbReference>
<accession>A0A246WM61</accession>
<evidence type="ECO:0000313" key="3">
    <source>
        <dbReference type="Proteomes" id="UP000197596"/>
    </source>
</evidence>
<dbReference type="InterPro" id="IPR036165">
    <property type="entry name" value="YefM-like_sf"/>
</dbReference>
<protein>
    <submittedName>
        <fullName evidence="2">Prevent-host-death protein</fullName>
    </submittedName>
</protein>
<proteinExistence type="inferred from homology"/>
<comment type="similarity">
    <text evidence="1">Belongs to the phD/YefM antitoxin family.</text>
</comment>
<gene>
    <name evidence="2" type="ORF">CEJ42_20765</name>
</gene>
<evidence type="ECO:0000256" key="1">
    <source>
        <dbReference type="ARBA" id="ARBA00009981"/>
    </source>
</evidence>
<dbReference type="EMBL" id="NJGU01000013">
    <property type="protein sequence ID" value="OWY27061.1"/>
    <property type="molecule type" value="Genomic_DNA"/>
</dbReference>
<dbReference type="Proteomes" id="UP000197596">
    <property type="component" value="Unassembled WGS sequence"/>
</dbReference>
<evidence type="ECO:0000313" key="2">
    <source>
        <dbReference type="EMBL" id="OWY27061.1"/>
    </source>
</evidence>
<sequence length="85" mass="9176">MTITTFLSSQEFSQDALKALDATVNGPVFIADCGATTHVLLSFQSYQELLAQRSNIAVSLGAPDVADIEFDAPRLDIQLRKADFG</sequence>
<dbReference type="SUPFAM" id="SSF143120">
    <property type="entry name" value="YefM-like"/>
    <property type="match status" value="1"/>
</dbReference>
<reference evidence="2 3" key="1">
    <citation type="submission" date="2017-06" db="EMBL/GenBank/DDBJ databases">
        <title>Herbaspirillum phytohormonus sp. nov., isolated from the root nodule of Robinia pseudoacacia in lead-zinc mine.</title>
        <authorList>
            <person name="Fan M."/>
            <person name="Lin Y."/>
        </authorList>
    </citation>
    <scope>NUCLEOTIDE SEQUENCE [LARGE SCALE GENOMIC DNA]</scope>
    <source>
        <strain evidence="2 3">HZ10</strain>
    </source>
</reference>
<dbReference type="AlphaFoldDB" id="A0A246WM61"/>
<name>A0A246WM61_9BURK</name>
<comment type="caution">
    <text evidence="2">The sequence shown here is derived from an EMBL/GenBank/DDBJ whole genome shotgun (WGS) entry which is preliminary data.</text>
</comment>